<dbReference type="EMBL" id="ARXX01000017">
    <property type="protein sequence ID" value="MBF5056143.1"/>
    <property type="molecule type" value="Genomic_DNA"/>
</dbReference>
<dbReference type="GO" id="GO:0016787">
    <property type="term" value="F:hydrolase activity"/>
    <property type="evidence" value="ECO:0007669"/>
    <property type="project" value="UniProtKB-KW"/>
</dbReference>
<keyword evidence="3" id="KW-1185">Reference proteome</keyword>
<dbReference type="PRINTS" id="PR00111">
    <property type="entry name" value="ABHYDROLASE"/>
</dbReference>
<dbReference type="SUPFAM" id="SSF53474">
    <property type="entry name" value="alpha/beta-Hydrolases"/>
    <property type="match status" value="1"/>
</dbReference>
<feature type="domain" description="AB hydrolase-1" evidence="1">
    <location>
        <begin position="23"/>
        <end position="132"/>
    </location>
</feature>
<organism evidence="2 3">
    <name type="scientific">Alloalcanivorax profundimaris</name>
    <dbReference type="NCBI Taxonomy" id="2735259"/>
    <lineage>
        <taxon>Bacteria</taxon>
        <taxon>Pseudomonadati</taxon>
        <taxon>Pseudomonadota</taxon>
        <taxon>Gammaproteobacteria</taxon>
        <taxon>Oceanospirillales</taxon>
        <taxon>Alcanivoracaceae</taxon>
        <taxon>Alloalcanivorax</taxon>
    </lineage>
</organism>
<dbReference type="Proteomes" id="UP000662703">
    <property type="component" value="Unassembled WGS sequence"/>
</dbReference>
<accession>A0ABS0APS0</accession>
<evidence type="ECO:0000259" key="1">
    <source>
        <dbReference type="Pfam" id="PF00561"/>
    </source>
</evidence>
<dbReference type="Gene3D" id="3.40.50.1820">
    <property type="entry name" value="alpha/beta hydrolase"/>
    <property type="match status" value="1"/>
</dbReference>
<keyword evidence="2" id="KW-0378">Hydrolase</keyword>
<dbReference type="PANTHER" id="PTHR46438">
    <property type="entry name" value="ALPHA/BETA-HYDROLASES SUPERFAMILY PROTEIN"/>
    <property type="match status" value="1"/>
</dbReference>
<name>A0ABS0APS0_9GAMM</name>
<comment type="caution">
    <text evidence="2">The sequence shown here is derived from an EMBL/GenBank/DDBJ whole genome shotgun (WGS) entry which is preliminary data.</text>
</comment>
<gene>
    <name evidence="2" type="ORF">Y5W_01437</name>
</gene>
<dbReference type="RefSeq" id="WP_194864703.1">
    <property type="nucleotide sequence ID" value="NZ_ARXX01000017.1"/>
</dbReference>
<sequence>MIDTQDIEFENTRVRLYHAGQGPRLLLIHGIGPGTSIPANFGTVIPALAEHYSVVGMDLIGFGGSQRKQQPPFFDFELWCRQARFVAGYLGADELRVWGQSLGGAMALKVASEMPAVRRVVTTGTGGGRQRLNPALERFWTFPPSAEALREALLSSMYDTSGITAEVVSERFETLRQGGIGEYFSAMMAGDKQALLDSVYLAPEILAKVQARVLLLHGRDDVPVPYRDTTLHLLDHLPFAEAVILGRCGHNPAREHPDRTLALALEHLR</sequence>
<proteinExistence type="predicted"/>
<dbReference type="InterPro" id="IPR000073">
    <property type="entry name" value="AB_hydrolase_1"/>
</dbReference>
<dbReference type="Pfam" id="PF00561">
    <property type="entry name" value="Abhydrolase_1"/>
    <property type="match status" value="1"/>
</dbReference>
<evidence type="ECO:0000313" key="2">
    <source>
        <dbReference type="EMBL" id="MBF5056143.1"/>
    </source>
</evidence>
<evidence type="ECO:0000313" key="3">
    <source>
        <dbReference type="Proteomes" id="UP000662703"/>
    </source>
</evidence>
<dbReference type="InterPro" id="IPR029058">
    <property type="entry name" value="AB_hydrolase_fold"/>
</dbReference>
<protein>
    <submittedName>
        <fullName evidence="2">Hydrolase</fullName>
    </submittedName>
</protein>
<reference evidence="2 3" key="1">
    <citation type="submission" date="2012-09" db="EMBL/GenBank/DDBJ databases">
        <title>Genome Sequence of alkane-degrading Bacterium Alcanivorax sp. 521-1.</title>
        <authorList>
            <person name="Lai Q."/>
            <person name="Shao Z."/>
        </authorList>
    </citation>
    <scope>NUCLEOTIDE SEQUENCE [LARGE SCALE GENOMIC DNA]</scope>
    <source>
        <strain evidence="2 3">521-1</strain>
    </source>
</reference>
<dbReference type="PANTHER" id="PTHR46438:SF11">
    <property type="entry name" value="LIPASE-RELATED"/>
    <property type="match status" value="1"/>
</dbReference>